<accession>A0A4Q9H0G3</accession>
<organism evidence="2 3">
    <name type="scientific">Glaciihabitans arcticus</name>
    <dbReference type="NCBI Taxonomy" id="2668039"/>
    <lineage>
        <taxon>Bacteria</taxon>
        <taxon>Bacillati</taxon>
        <taxon>Actinomycetota</taxon>
        <taxon>Actinomycetes</taxon>
        <taxon>Micrococcales</taxon>
        <taxon>Microbacteriaceae</taxon>
        <taxon>Glaciihabitans</taxon>
    </lineage>
</organism>
<gene>
    <name evidence="2" type="ORF">EYE40_09490</name>
</gene>
<sequence length="114" mass="12541">MVAAQPDAQHAIESPLPGLSERDAAILDFERDWWRHAGAKEEAIREAFGLSAARYYQVLNAIIDVPAAVRHDPMLVGRLHRAREARTTARAARAFTNPRTGDGDVASHPSETTE</sequence>
<feature type="region of interest" description="Disordered" evidence="1">
    <location>
        <begin position="89"/>
        <end position="114"/>
    </location>
</feature>
<dbReference type="Pfam" id="PF11662">
    <property type="entry name" value="DUF3263"/>
    <property type="match status" value="1"/>
</dbReference>
<dbReference type="Proteomes" id="UP000294194">
    <property type="component" value="Unassembled WGS sequence"/>
</dbReference>
<proteinExistence type="predicted"/>
<evidence type="ECO:0000313" key="3">
    <source>
        <dbReference type="Proteomes" id="UP000294194"/>
    </source>
</evidence>
<reference evidence="3" key="1">
    <citation type="submission" date="2019-02" db="EMBL/GenBank/DDBJ databases">
        <title>Glaciihabitans arcticus sp. nov., a psychrotolerant bacterium isolated from polar soil.</title>
        <authorList>
            <person name="Dahal R.H."/>
        </authorList>
    </citation>
    <scope>NUCLEOTIDE SEQUENCE [LARGE SCALE GENOMIC DNA]</scope>
    <source>
        <strain evidence="3">RP-3-7</strain>
    </source>
</reference>
<dbReference type="EMBL" id="SISG01000001">
    <property type="protein sequence ID" value="TBN58613.1"/>
    <property type="molecule type" value="Genomic_DNA"/>
</dbReference>
<feature type="compositionally biased region" description="Low complexity" evidence="1">
    <location>
        <begin position="89"/>
        <end position="100"/>
    </location>
</feature>
<dbReference type="AlphaFoldDB" id="A0A4Q9H0G3"/>
<protein>
    <submittedName>
        <fullName evidence="2">DUF3263 domain-containing protein</fullName>
    </submittedName>
</protein>
<evidence type="ECO:0000313" key="2">
    <source>
        <dbReference type="EMBL" id="TBN58613.1"/>
    </source>
</evidence>
<keyword evidence="3" id="KW-1185">Reference proteome</keyword>
<dbReference type="InterPro" id="IPR021678">
    <property type="entry name" value="DUF3263"/>
</dbReference>
<name>A0A4Q9H0G3_9MICO</name>
<comment type="caution">
    <text evidence="2">The sequence shown here is derived from an EMBL/GenBank/DDBJ whole genome shotgun (WGS) entry which is preliminary data.</text>
</comment>
<evidence type="ECO:0000256" key="1">
    <source>
        <dbReference type="SAM" id="MobiDB-lite"/>
    </source>
</evidence>